<dbReference type="GO" id="GO:0071555">
    <property type="term" value="P:cell wall organization"/>
    <property type="evidence" value="ECO:0007669"/>
    <property type="project" value="UniProtKB-KW"/>
</dbReference>
<dbReference type="GO" id="GO:0009252">
    <property type="term" value="P:peptidoglycan biosynthetic process"/>
    <property type="evidence" value="ECO:0007669"/>
    <property type="project" value="UniProtKB-KW"/>
</dbReference>
<evidence type="ECO:0000313" key="14">
    <source>
        <dbReference type="EMBL" id="MBB3185875.1"/>
    </source>
</evidence>
<dbReference type="InterPro" id="IPR001460">
    <property type="entry name" value="PCN-bd_Tpept"/>
</dbReference>
<keyword evidence="7" id="KW-0573">Peptidoglycan synthesis</keyword>
<accession>A0A7W5DMX8</accession>
<dbReference type="InterPro" id="IPR036138">
    <property type="entry name" value="PBP_dimer_sf"/>
</dbReference>
<evidence type="ECO:0000256" key="11">
    <source>
        <dbReference type="SAM" id="Phobius"/>
    </source>
</evidence>
<evidence type="ECO:0000256" key="2">
    <source>
        <dbReference type="ARBA" id="ARBA00004236"/>
    </source>
</evidence>
<dbReference type="Proteomes" id="UP000544222">
    <property type="component" value="Unassembled WGS sequence"/>
</dbReference>
<sequence>MINDKLQNRKYVLGGLIVLVVLIYTVRLLSLQVFTSAYKIMADDNAFYKRILYPSRGLIYDRFGKLLVYNRPAYDIMVTMNEISDLDTTDFCNTVGITKEWFDQRMSEIKDRSINRGYSPYIPQIFITQVLPDDYARLMEKLFHFSGFSVQKRSVRDYAYDAGAHTLGAIGEVSRETIENDPYYKPGDYVGITGIEKSYESVLRGEKGVQILLRDSRGRIKGSYDNGKYDKQPVTGRDITLGIDIELQALGEKLMQGKRGSIVAIEPSTGQILALVSSPSYDPKLMVGRQRSALFQEMLNDPEKPLLDRSIMARYPPGSTFKAANALIFQQEGITTKDTRVACHGGYFVGHFKVGCHIHPSPLDLEGALAYSCNTYFCTEFRAMLDSKKYKNIEQSFNTWRNDILTFGFGHKLGIDLPNENSGFIPTTKTYDREHGRRRWTSLNIVSDAIGQGEIIATPLQIANLAACVANRGYWITPHVVRSIEGENIDPRYLVKHVPPIDERYYDVVVAGMRQSAIYGTSKIANFSDSILVCGKTGTSQNPPHKDHSIFMGFAPMNHPEIAIMCIVENSGFGATYAAPIASLMIEYYLTRQISPARQALETQMENTVLIPNYGKKNSIVPPTR</sequence>
<gene>
    <name evidence="14" type="ORF">FHX64_000038</name>
</gene>
<comment type="subcellular location">
    <subcellularLocation>
        <location evidence="2">Cell membrane</location>
    </subcellularLocation>
    <subcellularLocation>
        <location evidence="1">Membrane</location>
        <topology evidence="1">Single-pass membrane protein</topology>
    </subcellularLocation>
</comment>
<dbReference type="GO" id="GO:0005886">
    <property type="term" value="C:plasma membrane"/>
    <property type="evidence" value="ECO:0007669"/>
    <property type="project" value="UniProtKB-SubCell"/>
</dbReference>
<dbReference type="Pfam" id="PF03717">
    <property type="entry name" value="PBP_dimer"/>
    <property type="match status" value="1"/>
</dbReference>
<evidence type="ECO:0000256" key="10">
    <source>
        <dbReference type="ARBA" id="ARBA00023316"/>
    </source>
</evidence>
<keyword evidence="15" id="KW-1185">Reference proteome</keyword>
<keyword evidence="4" id="KW-0378">Hydrolase</keyword>
<dbReference type="EMBL" id="JACHYB010000001">
    <property type="protein sequence ID" value="MBB3185875.1"/>
    <property type="molecule type" value="Genomic_DNA"/>
</dbReference>
<dbReference type="Gene3D" id="3.30.1390.30">
    <property type="entry name" value="Penicillin-binding protein 2a, domain 3"/>
    <property type="match status" value="1"/>
</dbReference>
<evidence type="ECO:0000256" key="6">
    <source>
        <dbReference type="ARBA" id="ARBA00022960"/>
    </source>
</evidence>
<dbReference type="InterPro" id="IPR012338">
    <property type="entry name" value="Beta-lactam/transpept-like"/>
</dbReference>
<feature type="domain" description="Penicillin-binding protein transpeptidase" evidence="12">
    <location>
        <begin position="260"/>
        <end position="583"/>
    </location>
</feature>
<keyword evidence="5 11" id="KW-0812">Transmembrane</keyword>
<feature type="transmembrane region" description="Helical" evidence="11">
    <location>
        <begin position="12"/>
        <end position="34"/>
    </location>
</feature>
<evidence type="ECO:0000256" key="9">
    <source>
        <dbReference type="ARBA" id="ARBA00023136"/>
    </source>
</evidence>
<dbReference type="InterPro" id="IPR050515">
    <property type="entry name" value="Beta-lactam/transpept"/>
</dbReference>
<dbReference type="AlphaFoldDB" id="A0A7W5DMX8"/>
<evidence type="ECO:0000256" key="4">
    <source>
        <dbReference type="ARBA" id="ARBA00022645"/>
    </source>
</evidence>
<keyword evidence="9 11" id="KW-0472">Membrane</keyword>
<dbReference type="GO" id="GO:0071972">
    <property type="term" value="F:peptidoglycan L,D-transpeptidase activity"/>
    <property type="evidence" value="ECO:0007669"/>
    <property type="project" value="TreeGrafter"/>
</dbReference>
<evidence type="ECO:0000256" key="3">
    <source>
        <dbReference type="ARBA" id="ARBA00022475"/>
    </source>
</evidence>
<dbReference type="RefSeq" id="WP_183411830.1">
    <property type="nucleotide sequence ID" value="NZ_JACHYB010000001.1"/>
</dbReference>
<dbReference type="PANTHER" id="PTHR30627:SF2">
    <property type="entry name" value="PEPTIDOGLYCAN D,D-TRANSPEPTIDASE MRDA"/>
    <property type="match status" value="1"/>
</dbReference>
<evidence type="ECO:0000256" key="7">
    <source>
        <dbReference type="ARBA" id="ARBA00022984"/>
    </source>
</evidence>
<name>A0A7W5DMX8_9PORP</name>
<evidence type="ECO:0000256" key="1">
    <source>
        <dbReference type="ARBA" id="ARBA00004167"/>
    </source>
</evidence>
<dbReference type="FunFam" id="3.40.710.10:FF:000024">
    <property type="entry name" value="Penicillin-binding protein 2"/>
    <property type="match status" value="1"/>
</dbReference>
<evidence type="ECO:0000259" key="13">
    <source>
        <dbReference type="Pfam" id="PF03717"/>
    </source>
</evidence>
<keyword evidence="4" id="KW-0645">Protease</keyword>
<evidence type="ECO:0000259" key="12">
    <source>
        <dbReference type="Pfam" id="PF00905"/>
    </source>
</evidence>
<comment type="caution">
    <text evidence="14">The sequence shown here is derived from an EMBL/GenBank/DDBJ whole genome shotgun (WGS) entry which is preliminary data.</text>
</comment>
<proteinExistence type="predicted"/>
<evidence type="ECO:0000313" key="15">
    <source>
        <dbReference type="Proteomes" id="UP000544222"/>
    </source>
</evidence>
<evidence type="ECO:0000256" key="5">
    <source>
        <dbReference type="ARBA" id="ARBA00022692"/>
    </source>
</evidence>
<feature type="domain" description="Penicillin-binding protein dimerisation" evidence="13">
    <location>
        <begin position="53"/>
        <end position="221"/>
    </location>
</feature>
<dbReference type="Gene3D" id="3.90.1310.10">
    <property type="entry name" value="Penicillin-binding protein 2a (Domain 2)"/>
    <property type="match status" value="1"/>
</dbReference>
<protein>
    <submittedName>
        <fullName evidence="14">Penicillin-binding protein 2</fullName>
    </submittedName>
</protein>
<dbReference type="SUPFAM" id="SSF56519">
    <property type="entry name" value="Penicillin binding protein dimerisation domain"/>
    <property type="match status" value="1"/>
</dbReference>
<reference evidence="14 15" key="1">
    <citation type="submission" date="2020-08" db="EMBL/GenBank/DDBJ databases">
        <title>Genomic Encyclopedia of Type Strains, Phase IV (KMG-IV): sequencing the most valuable type-strain genomes for metagenomic binning, comparative biology and taxonomic classification.</title>
        <authorList>
            <person name="Goeker M."/>
        </authorList>
    </citation>
    <scope>NUCLEOTIDE SEQUENCE [LARGE SCALE GENOMIC DNA]</scope>
    <source>
        <strain evidence="14 15">DSM 27471</strain>
    </source>
</reference>
<dbReference type="SUPFAM" id="SSF56601">
    <property type="entry name" value="beta-lactamase/transpeptidase-like"/>
    <property type="match status" value="1"/>
</dbReference>
<organism evidence="14 15">
    <name type="scientific">Microbacter margulisiae</name>
    <dbReference type="NCBI Taxonomy" id="1350067"/>
    <lineage>
        <taxon>Bacteria</taxon>
        <taxon>Pseudomonadati</taxon>
        <taxon>Bacteroidota</taxon>
        <taxon>Bacteroidia</taxon>
        <taxon>Bacteroidales</taxon>
        <taxon>Porphyromonadaceae</taxon>
        <taxon>Microbacter</taxon>
    </lineage>
</organism>
<keyword evidence="6" id="KW-0133">Cell shape</keyword>
<keyword evidence="10" id="KW-0961">Cell wall biogenesis/degradation</keyword>
<dbReference type="Gene3D" id="3.40.710.10">
    <property type="entry name" value="DD-peptidase/beta-lactamase superfamily"/>
    <property type="match status" value="1"/>
</dbReference>
<dbReference type="GO" id="GO:0008658">
    <property type="term" value="F:penicillin binding"/>
    <property type="evidence" value="ECO:0007669"/>
    <property type="project" value="InterPro"/>
</dbReference>
<dbReference type="Pfam" id="PF00905">
    <property type="entry name" value="Transpeptidase"/>
    <property type="match status" value="1"/>
</dbReference>
<dbReference type="InterPro" id="IPR005311">
    <property type="entry name" value="PBP_dimer"/>
</dbReference>
<evidence type="ECO:0000256" key="8">
    <source>
        <dbReference type="ARBA" id="ARBA00022989"/>
    </source>
</evidence>
<dbReference type="PANTHER" id="PTHR30627">
    <property type="entry name" value="PEPTIDOGLYCAN D,D-TRANSPEPTIDASE"/>
    <property type="match status" value="1"/>
</dbReference>
<keyword evidence="3" id="KW-1003">Cell membrane</keyword>
<keyword evidence="4" id="KW-0121">Carboxypeptidase</keyword>
<dbReference type="GO" id="GO:0008360">
    <property type="term" value="P:regulation of cell shape"/>
    <property type="evidence" value="ECO:0007669"/>
    <property type="project" value="UniProtKB-KW"/>
</dbReference>
<keyword evidence="8 11" id="KW-1133">Transmembrane helix</keyword>